<keyword evidence="9" id="KW-1185">Reference proteome</keyword>
<dbReference type="SMART" id="SM00849">
    <property type="entry name" value="Lactamase_B"/>
    <property type="match status" value="1"/>
</dbReference>
<comment type="catalytic activity">
    <reaction evidence="5">
        <text>a ribonucleotidyl-ribonucleotide-RNA + H2O = a 3'-end ribonucleotide-RNA + a 5'-end 5'-phospho-ribonucleoside-RNA + H(+)</text>
        <dbReference type="Rhea" id="RHEA:68096"/>
        <dbReference type="Rhea" id="RHEA-COMP:15179"/>
        <dbReference type="Rhea" id="RHEA-COMP:17355"/>
        <dbReference type="Rhea" id="RHEA-COMP:17428"/>
        <dbReference type="ChEBI" id="CHEBI:15377"/>
        <dbReference type="ChEBI" id="CHEBI:15378"/>
        <dbReference type="ChEBI" id="CHEBI:74896"/>
        <dbReference type="ChEBI" id="CHEBI:138282"/>
        <dbReference type="ChEBI" id="CHEBI:173118"/>
    </reaction>
    <physiologicalReaction direction="left-to-right" evidence="5">
        <dbReference type="Rhea" id="RHEA:68097"/>
    </physiologicalReaction>
</comment>
<dbReference type="STRING" id="647113.Metok_1589"/>
<dbReference type="GO" id="GO:0005829">
    <property type="term" value="C:cytosol"/>
    <property type="evidence" value="ECO:0007669"/>
    <property type="project" value="UniProtKB-SubCell"/>
</dbReference>
<dbReference type="Gene3D" id="3.60.15.10">
    <property type="entry name" value="Ribonuclease Z/Hydroxyacylglutathione hydrolase-like"/>
    <property type="match status" value="2"/>
</dbReference>
<reference evidence="8" key="1">
    <citation type="submission" date="2011-05" db="EMBL/GenBank/DDBJ databases">
        <title>Complete sequence of chromosome of Methanothermococcus okinawensis IH1.</title>
        <authorList>
            <consortium name="US DOE Joint Genome Institute"/>
            <person name="Lucas S."/>
            <person name="Han J."/>
            <person name="Lapidus A."/>
            <person name="Cheng J.-F."/>
            <person name="Goodwin L."/>
            <person name="Pitluck S."/>
            <person name="Peters L."/>
            <person name="Mikhailova N."/>
            <person name="Held B."/>
            <person name="Han C."/>
            <person name="Tapia R."/>
            <person name="Land M."/>
            <person name="Hauser L."/>
            <person name="Kyrpides N."/>
            <person name="Ivanova N."/>
            <person name="Pagani I."/>
            <person name="Sieprawska-Lupa M."/>
            <person name="Takai K."/>
            <person name="Miyazaki J."/>
            <person name="Whitman W."/>
            <person name="Woyke T."/>
        </authorList>
    </citation>
    <scope>NUCLEOTIDE SEQUENCE</scope>
    <source>
        <strain evidence="8">IH1</strain>
    </source>
</reference>
<comment type="subcellular location">
    <subcellularLocation>
        <location evidence="1">Cytoplasm</location>
        <location evidence="1">Cytosol</location>
    </subcellularLocation>
</comment>
<evidence type="ECO:0000256" key="6">
    <source>
        <dbReference type="ARBA" id="ARBA00045869"/>
    </source>
</evidence>
<dbReference type="InterPro" id="IPR001279">
    <property type="entry name" value="Metallo-B-lactamas"/>
</dbReference>
<evidence type="ECO:0000313" key="9">
    <source>
        <dbReference type="Proteomes" id="UP000009296"/>
    </source>
</evidence>
<dbReference type="Proteomes" id="UP000009296">
    <property type="component" value="Chromosome"/>
</dbReference>
<comment type="subunit">
    <text evidence="2">Homodimer.</text>
</comment>
<dbReference type="Pfam" id="PF00753">
    <property type="entry name" value="Lactamase_B"/>
    <property type="match status" value="1"/>
</dbReference>
<name>F8AKL5_METOI</name>
<dbReference type="eggNOG" id="arCOG00504">
    <property type="taxonomic scope" value="Archaea"/>
</dbReference>
<feature type="domain" description="Metallo-beta-lactamase" evidence="7">
    <location>
        <begin position="29"/>
        <end position="173"/>
    </location>
</feature>
<dbReference type="EMBL" id="CP002792">
    <property type="protein sequence ID" value="AEH07552.1"/>
    <property type="molecule type" value="Genomic_DNA"/>
</dbReference>
<proteinExistence type="predicted"/>
<accession>F8AKL5</accession>
<sequence>MYCKYGDNMIKVLYDGILVRDGNKVTKASSSVTFIKTKKHNIIVDTATRDKRNLIIKELNKLGLTPEDIDIVINTHDHWDHVENNDLFKNAKIITYYNYKELDDDEIKIIETPGHTEDSISVIYEDYIVVGDASPLKDNILKDIEPKLNIDEELALNTLKKIKSLKKKIITGHEGLI</sequence>
<dbReference type="PANTHER" id="PTHR23200">
    <property type="entry name" value="METALLO-BETA-LACTAMASE DOMAIN-CONTAINING PROTEIN 1"/>
    <property type="match status" value="1"/>
</dbReference>
<evidence type="ECO:0000256" key="2">
    <source>
        <dbReference type="ARBA" id="ARBA00011738"/>
    </source>
</evidence>
<dbReference type="InterPro" id="IPR039344">
    <property type="entry name" value="MBLAC1"/>
</dbReference>
<dbReference type="InterPro" id="IPR036866">
    <property type="entry name" value="RibonucZ/Hydroxyglut_hydro"/>
</dbReference>
<comment type="function">
    <text evidence="6">Endoribonuclease that catalyzes the hydrolysis of histone-coding pre-mRNA 3'-end. Involved in histone pre-mRNA processing during the S-phase of the cell cycle, which is required for entering/progressing through S-phase. Cleaves histone pre-mRNA at a major and a minor cleavage site after the 5'-ACCCA-3' and the 5'-ACCCACA-3' sequence, respectively, and located downstream of the stem-loop. May require the presence of the HDE element located at the histone pre-RNA 3'-end to avoid non-specific cleavage.</text>
</comment>
<evidence type="ECO:0000313" key="8">
    <source>
        <dbReference type="EMBL" id="AEH07552.1"/>
    </source>
</evidence>
<evidence type="ECO:0000256" key="1">
    <source>
        <dbReference type="ARBA" id="ARBA00004514"/>
    </source>
</evidence>
<protein>
    <recommendedName>
        <fullName evidence="3">Metallo-beta-lactamase domain-containing protein 1</fullName>
    </recommendedName>
    <alternativeName>
        <fullName evidence="4">Endoribonuclease MBLAC1</fullName>
    </alternativeName>
</protein>
<dbReference type="SUPFAM" id="SSF56281">
    <property type="entry name" value="Metallo-hydrolase/oxidoreductase"/>
    <property type="match status" value="1"/>
</dbReference>
<gene>
    <name evidence="8" type="ordered locus">Metok_1589</name>
</gene>
<dbReference type="KEGG" id="mok:Metok_1589"/>
<evidence type="ECO:0000256" key="4">
    <source>
        <dbReference type="ARBA" id="ARBA00032988"/>
    </source>
</evidence>
<organism evidence="8 9">
    <name type="scientific">Methanothermococcus okinawensis (strain DSM 14208 / JCM 11175 / IH1)</name>
    <dbReference type="NCBI Taxonomy" id="647113"/>
    <lineage>
        <taxon>Archaea</taxon>
        <taxon>Methanobacteriati</taxon>
        <taxon>Methanobacteriota</taxon>
        <taxon>Methanomada group</taxon>
        <taxon>Methanococci</taxon>
        <taxon>Methanococcales</taxon>
        <taxon>Methanococcaceae</taxon>
        <taxon>Methanothermococcus</taxon>
    </lineage>
</organism>
<dbReference type="PANTHER" id="PTHR23200:SF48">
    <property type="entry name" value="METALLO-BETA-LACTAMASE DOMAIN-CONTAINING PROTEIN 1"/>
    <property type="match status" value="1"/>
</dbReference>
<evidence type="ECO:0000256" key="3">
    <source>
        <dbReference type="ARBA" id="ARBA00014856"/>
    </source>
</evidence>
<dbReference type="HOGENOM" id="CLU_030571_2_6_2"/>
<evidence type="ECO:0000259" key="7">
    <source>
        <dbReference type="SMART" id="SM00849"/>
    </source>
</evidence>
<dbReference type="AlphaFoldDB" id="F8AKL5"/>
<evidence type="ECO:0000256" key="5">
    <source>
        <dbReference type="ARBA" id="ARBA00044690"/>
    </source>
</evidence>